<dbReference type="InterPro" id="IPR010126">
    <property type="entry name" value="Esterase_phb"/>
</dbReference>
<dbReference type="InterPro" id="IPR050955">
    <property type="entry name" value="Plant_Biomass_Hydrol_Est"/>
</dbReference>
<evidence type="ECO:0000259" key="5">
    <source>
        <dbReference type="PROSITE" id="PS51164"/>
    </source>
</evidence>
<feature type="domain" description="CBM1" evidence="5">
    <location>
        <begin position="329"/>
        <end position="365"/>
    </location>
</feature>
<comment type="similarity">
    <text evidence="4">Belongs to the carbohydrate esterase 1 (CE1) family.</text>
</comment>
<dbReference type="PANTHER" id="PTHR43037">
    <property type="entry name" value="UNNAMED PRODUCT-RELATED"/>
    <property type="match status" value="1"/>
</dbReference>
<dbReference type="EC" id="3.1.1.-" evidence="4"/>
<evidence type="ECO:0000256" key="2">
    <source>
        <dbReference type="ARBA" id="ARBA00022729"/>
    </source>
</evidence>
<dbReference type="InterPro" id="IPR029058">
    <property type="entry name" value="AB_hydrolase_fold"/>
</dbReference>
<dbReference type="PROSITE" id="PS00562">
    <property type="entry name" value="CBM1_1"/>
    <property type="match status" value="1"/>
</dbReference>
<evidence type="ECO:0000256" key="1">
    <source>
        <dbReference type="ARBA" id="ARBA00022487"/>
    </source>
</evidence>
<dbReference type="GO" id="GO:0005576">
    <property type="term" value="C:extracellular region"/>
    <property type="evidence" value="ECO:0007669"/>
    <property type="project" value="UniProtKB-SubCell"/>
</dbReference>
<sequence length="365" mass="39745">MQLPNLMVWAFALLSLAFGAEVVPRATFAEVTSYGSNPTGTRMWLYVPRNLAPNPAIVVGLHWCSGNAQAYFQGTHWATYAETYGYIVIYPSTPYLDTNCWDVSSNMTLKHNGGGSSNSIVNMVSFVIEQYGADRTKVYVTGTSSGAMMTNVMAAVYPDVFAAGIVYAGVPAGCFASRDDIPSFWNGTCSTGQSVMTQQQWTNIVHDMFPGYTGPRPKMQIYHGSVDEVLNVQNYHETVKQWTGVLGYPSTPESTTPNYPRSPYTKYVYGDRLQTFLGNGITHNIQIFPEEDLKWFGFVNPVTVSTTRTVTTSPTSTAPPASSTTSISGTVPHWGQCGGIGWSGGTVCGTGLTCVKVNDWYSQCL</sequence>
<keyword evidence="7" id="KW-1185">Reference proteome</keyword>
<comment type="caution">
    <text evidence="6">The sequence shown here is derived from an EMBL/GenBank/DDBJ whole genome shotgun (WGS) entry which is preliminary data.</text>
</comment>
<dbReference type="SMART" id="SM00236">
    <property type="entry name" value="fCBD"/>
    <property type="match status" value="1"/>
</dbReference>
<proteinExistence type="inferred from homology"/>
<comment type="subcellular location">
    <subcellularLocation>
        <location evidence="4">Secreted</location>
    </subcellularLocation>
</comment>
<evidence type="ECO:0000313" key="6">
    <source>
        <dbReference type="EMBL" id="KAH7324131.1"/>
    </source>
</evidence>
<evidence type="ECO:0000256" key="4">
    <source>
        <dbReference type="RuleBase" id="RU367147"/>
    </source>
</evidence>
<evidence type="ECO:0000256" key="3">
    <source>
        <dbReference type="ARBA" id="ARBA00022801"/>
    </source>
</evidence>
<evidence type="ECO:0000313" key="7">
    <source>
        <dbReference type="Proteomes" id="UP000813444"/>
    </source>
</evidence>
<dbReference type="AlphaFoldDB" id="A0A8K0T0Y4"/>
<keyword evidence="3 4" id="KW-0378">Hydrolase</keyword>
<dbReference type="OrthoDB" id="2425929at2759"/>
<organism evidence="6 7">
    <name type="scientific">Stachybotrys elegans</name>
    <dbReference type="NCBI Taxonomy" id="80388"/>
    <lineage>
        <taxon>Eukaryota</taxon>
        <taxon>Fungi</taxon>
        <taxon>Dikarya</taxon>
        <taxon>Ascomycota</taxon>
        <taxon>Pezizomycotina</taxon>
        <taxon>Sordariomycetes</taxon>
        <taxon>Hypocreomycetidae</taxon>
        <taxon>Hypocreales</taxon>
        <taxon>Stachybotryaceae</taxon>
        <taxon>Stachybotrys</taxon>
    </lineage>
</organism>
<dbReference type="Proteomes" id="UP000813444">
    <property type="component" value="Unassembled WGS sequence"/>
</dbReference>
<keyword evidence="1 4" id="KW-0719">Serine esterase</keyword>
<accession>A0A8K0T0Y4</accession>
<dbReference type="EMBL" id="JAGPNK010000003">
    <property type="protein sequence ID" value="KAH7324131.1"/>
    <property type="molecule type" value="Genomic_DNA"/>
</dbReference>
<dbReference type="GO" id="GO:0030248">
    <property type="term" value="F:cellulose binding"/>
    <property type="evidence" value="ECO:0007669"/>
    <property type="project" value="InterPro"/>
</dbReference>
<dbReference type="SUPFAM" id="SSF53474">
    <property type="entry name" value="alpha/beta-Hydrolases"/>
    <property type="match status" value="2"/>
</dbReference>
<keyword evidence="4" id="KW-0119">Carbohydrate metabolism</keyword>
<dbReference type="GO" id="GO:0052689">
    <property type="term" value="F:carboxylic ester hydrolase activity"/>
    <property type="evidence" value="ECO:0007669"/>
    <property type="project" value="UniProtKB-KW"/>
</dbReference>
<name>A0A8K0T0Y4_9HYPO</name>
<dbReference type="Pfam" id="PF10503">
    <property type="entry name" value="Esterase_PHB"/>
    <property type="match status" value="1"/>
</dbReference>
<dbReference type="Gene3D" id="3.40.50.1820">
    <property type="entry name" value="alpha/beta hydrolase"/>
    <property type="match status" value="1"/>
</dbReference>
<gene>
    <name evidence="6" type="ORF">B0I35DRAFT_475400</name>
</gene>
<dbReference type="PROSITE" id="PS51164">
    <property type="entry name" value="CBM1_2"/>
    <property type="match status" value="1"/>
</dbReference>
<keyword evidence="4" id="KW-0624">Polysaccharide degradation</keyword>
<feature type="chain" id="PRO_5035489725" description="Carboxylic ester hydrolase" evidence="4">
    <location>
        <begin position="20"/>
        <end position="365"/>
    </location>
</feature>
<dbReference type="InterPro" id="IPR000254">
    <property type="entry name" value="CBD"/>
</dbReference>
<dbReference type="PANTHER" id="PTHR43037:SF5">
    <property type="entry name" value="FERULOYL ESTERASE"/>
    <property type="match status" value="1"/>
</dbReference>
<keyword evidence="2 4" id="KW-0732">Signal</keyword>
<dbReference type="NCBIfam" id="TIGR01840">
    <property type="entry name" value="esterase_phb"/>
    <property type="match status" value="1"/>
</dbReference>
<dbReference type="Pfam" id="PF00734">
    <property type="entry name" value="CBM_1"/>
    <property type="match status" value="1"/>
</dbReference>
<feature type="signal peptide" evidence="4">
    <location>
        <begin position="1"/>
        <end position="19"/>
    </location>
</feature>
<reference evidence="6" key="1">
    <citation type="journal article" date="2021" name="Nat. Commun.">
        <title>Genetic determinants of endophytism in the Arabidopsis root mycobiome.</title>
        <authorList>
            <person name="Mesny F."/>
            <person name="Miyauchi S."/>
            <person name="Thiergart T."/>
            <person name="Pickel B."/>
            <person name="Atanasova L."/>
            <person name="Karlsson M."/>
            <person name="Huettel B."/>
            <person name="Barry K.W."/>
            <person name="Haridas S."/>
            <person name="Chen C."/>
            <person name="Bauer D."/>
            <person name="Andreopoulos W."/>
            <person name="Pangilinan J."/>
            <person name="LaButti K."/>
            <person name="Riley R."/>
            <person name="Lipzen A."/>
            <person name="Clum A."/>
            <person name="Drula E."/>
            <person name="Henrissat B."/>
            <person name="Kohler A."/>
            <person name="Grigoriev I.V."/>
            <person name="Martin F.M."/>
            <person name="Hacquard S."/>
        </authorList>
    </citation>
    <scope>NUCLEOTIDE SEQUENCE</scope>
    <source>
        <strain evidence="6">MPI-CAGE-CH-0235</strain>
    </source>
</reference>
<keyword evidence="4" id="KW-0964">Secreted</keyword>
<comment type="function">
    <text evidence="4">Esterase involved in the hydrolysis of xylan, a major structural heterogeneous polysaccharide found in plant biomass representing the second most abundant polysaccharide in the biosphere, after cellulose.</text>
</comment>
<dbReference type="GO" id="GO:0045493">
    <property type="term" value="P:xylan catabolic process"/>
    <property type="evidence" value="ECO:0007669"/>
    <property type="project" value="UniProtKB-UniRule"/>
</dbReference>
<protein>
    <recommendedName>
        <fullName evidence="4">Carboxylic ester hydrolase</fullName>
        <ecNumber evidence="4">3.1.1.-</ecNumber>
    </recommendedName>
</protein>